<keyword evidence="12" id="KW-1185">Reference proteome</keyword>
<feature type="transmembrane region" description="Helical" evidence="9">
    <location>
        <begin position="211"/>
        <end position="233"/>
    </location>
</feature>
<dbReference type="PROSITE" id="PS50893">
    <property type="entry name" value="ABC_TRANSPORTER_2"/>
    <property type="match status" value="1"/>
</dbReference>
<dbReference type="SMART" id="SM00382">
    <property type="entry name" value="AAA"/>
    <property type="match status" value="1"/>
</dbReference>
<keyword evidence="7 9" id="KW-1133">Transmembrane helix</keyword>
<dbReference type="GO" id="GO:1903806">
    <property type="term" value="P:L-isoleucine import across plasma membrane"/>
    <property type="evidence" value="ECO:0007669"/>
    <property type="project" value="TreeGrafter"/>
</dbReference>
<dbReference type="InterPro" id="IPR003593">
    <property type="entry name" value="AAA+_ATPase"/>
</dbReference>
<dbReference type="Pfam" id="PF02653">
    <property type="entry name" value="BPD_transp_2"/>
    <property type="match status" value="1"/>
</dbReference>
<comment type="subcellular location">
    <subcellularLocation>
        <location evidence="1">Cell membrane</location>
        <topology evidence="1">Multi-pass membrane protein</topology>
    </subcellularLocation>
</comment>
<dbReference type="RefSeq" id="WP_054361147.1">
    <property type="nucleotide sequence ID" value="NZ_LJYW01000001.1"/>
</dbReference>
<gene>
    <name evidence="11" type="ORF">ABB55_24415</name>
</gene>
<evidence type="ECO:0000256" key="3">
    <source>
        <dbReference type="ARBA" id="ARBA00022475"/>
    </source>
</evidence>
<reference evidence="11 12" key="2">
    <citation type="submission" date="2015-10" db="EMBL/GenBank/DDBJ databases">
        <title>Draft Genome Sequence of Prosthecomicrobium hirschii ATCC 27832.</title>
        <authorList>
            <person name="Daniel J."/>
            <person name="Givan S.A."/>
            <person name="Brun Y.V."/>
            <person name="Brown P.J."/>
        </authorList>
    </citation>
    <scope>NUCLEOTIDE SEQUENCE [LARGE SCALE GENOMIC DNA]</scope>
    <source>
        <strain evidence="11 12">16</strain>
    </source>
</reference>
<keyword evidence="8 9" id="KW-0472">Membrane</keyword>
<dbReference type="EMBL" id="LJYW01000001">
    <property type="protein sequence ID" value="KPL54981.1"/>
    <property type="molecule type" value="Genomic_DNA"/>
</dbReference>
<dbReference type="InterPro" id="IPR027417">
    <property type="entry name" value="P-loop_NTPase"/>
</dbReference>
<dbReference type="CDD" id="cd03219">
    <property type="entry name" value="ABC_Mj1267_LivG_branched"/>
    <property type="match status" value="1"/>
</dbReference>
<dbReference type="GO" id="GO:0016887">
    <property type="term" value="F:ATP hydrolysis activity"/>
    <property type="evidence" value="ECO:0007669"/>
    <property type="project" value="InterPro"/>
</dbReference>
<comment type="caution">
    <text evidence="11">The sequence shown here is derived from an EMBL/GenBank/DDBJ whole genome shotgun (WGS) entry which is preliminary data.</text>
</comment>
<keyword evidence="6" id="KW-0067">ATP-binding</keyword>
<feature type="transmembrane region" description="Helical" evidence="9">
    <location>
        <begin position="116"/>
        <end position="136"/>
    </location>
</feature>
<dbReference type="InterPro" id="IPR001851">
    <property type="entry name" value="ABC_transp_permease"/>
</dbReference>
<keyword evidence="2" id="KW-0813">Transport</keyword>
<feature type="transmembrane region" description="Helical" evidence="9">
    <location>
        <begin position="159"/>
        <end position="178"/>
    </location>
</feature>
<dbReference type="InterPro" id="IPR003439">
    <property type="entry name" value="ABC_transporter-like_ATP-bd"/>
</dbReference>
<evidence type="ECO:0000313" key="11">
    <source>
        <dbReference type="EMBL" id="KPL54981.1"/>
    </source>
</evidence>
<dbReference type="PANTHER" id="PTHR45772:SF7">
    <property type="entry name" value="AMINO ACID ABC TRANSPORTER ATP-BINDING PROTEIN"/>
    <property type="match status" value="1"/>
</dbReference>
<feature type="transmembrane region" description="Helical" evidence="9">
    <location>
        <begin position="65"/>
        <end position="84"/>
    </location>
</feature>
<dbReference type="PANTHER" id="PTHR45772">
    <property type="entry name" value="CONSERVED COMPONENT OF ABC TRANSPORTER FOR NATURAL AMINO ACIDS-RELATED"/>
    <property type="match status" value="1"/>
</dbReference>
<dbReference type="CDD" id="cd06581">
    <property type="entry name" value="TM_PBP1_LivM_like"/>
    <property type="match status" value="1"/>
</dbReference>
<proteinExistence type="predicted"/>
<keyword evidence="5" id="KW-0547">Nucleotide-binding</keyword>
<evidence type="ECO:0000256" key="7">
    <source>
        <dbReference type="ARBA" id="ARBA00022989"/>
    </source>
</evidence>
<evidence type="ECO:0000256" key="5">
    <source>
        <dbReference type="ARBA" id="ARBA00022741"/>
    </source>
</evidence>
<feature type="transmembrane region" description="Helical" evidence="9">
    <location>
        <begin position="32"/>
        <end position="53"/>
    </location>
</feature>
<evidence type="ECO:0000256" key="2">
    <source>
        <dbReference type="ARBA" id="ARBA00022448"/>
    </source>
</evidence>
<dbReference type="InterPro" id="IPR032823">
    <property type="entry name" value="BCA_ABC_TP_C"/>
</dbReference>
<sequence>MNRRKTLGRSLVVLALLAAVYGAAVVLVSDQYYQLMLTLVAVWAIMGISWNVLSGYSGLVSFGHAAFFGLGAYTVALGSVHFSLSPWLTIPAAGLVGAAAGILVGLPTFRLRGHYFALAMLAYPLALLYVFEWLGYQEVAMPMRREAPALYMQFADARVLSMIAGLLLVAAIVASLLIETSRFGMALIAIKQNELAAEGAGIETRKWKLRAIAISGGIAGMVGGFYAVVLIVVTPPSVFGMLTSAQALIVALFGGIGTVWGPVIGAAFLIPLSETLHAELGNVLPGIQGVVFGVAIVGVILLAPEGIFWRIRDMLQARKAPVEPAPAEPAPADRPMPDNVVPIPAGGRDGASGGAGTGGRVMLEVRGVSKNFGGLRAVREVSFTVPEGAVIGIIGPNGAGKTTLFNCLNGFQIPSAGEVLFEGQNLVGLPPSAVCRKGIGRTFQVARPFTRLSVLENVLVGAYAGAADDATAERNAREALTLVGLGGSADRIAGGLANKEQRLMELARALAGKPKLLLLDETLAGLGAAEVEDMVNVIRRLSRTGLTIVIIEHTMQAMVRLADRFIVLDHGALLAEGRPQDVTRDPAVIEAYLGKRWRERA</sequence>
<reference evidence="11 12" key="1">
    <citation type="submission" date="2015-09" db="EMBL/GenBank/DDBJ databases">
        <authorList>
            <person name="Jackson K.R."/>
            <person name="Lunt B.L."/>
            <person name="Fisher J.N.B."/>
            <person name="Gardner A.V."/>
            <person name="Bailey M.E."/>
            <person name="Deus L.M."/>
            <person name="Earl A.S."/>
            <person name="Gibby P.D."/>
            <person name="Hartmann K.A."/>
            <person name="Liu J.E."/>
            <person name="Manci A.M."/>
            <person name="Nielsen D.A."/>
            <person name="Solomon M.B."/>
            <person name="Breakwell D.P."/>
            <person name="Burnett S.H."/>
            <person name="Grose J.H."/>
        </authorList>
    </citation>
    <scope>NUCLEOTIDE SEQUENCE [LARGE SCALE GENOMIC DNA]</scope>
    <source>
        <strain evidence="11 12">16</strain>
    </source>
</reference>
<feature type="transmembrane region" description="Helical" evidence="9">
    <location>
        <begin position="282"/>
        <end position="303"/>
    </location>
</feature>
<dbReference type="GO" id="GO:0005886">
    <property type="term" value="C:plasma membrane"/>
    <property type="evidence" value="ECO:0007669"/>
    <property type="project" value="UniProtKB-SubCell"/>
</dbReference>
<evidence type="ECO:0000256" key="6">
    <source>
        <dbReference type="ARBA" id="ARBA00022840"/>
    </source>
</evidence>
<keyword evidence="4 9" id="KW-0812">Transmembrane</keyword>
<dbReference type="GO" id="GO:0015808">
    <property type="term" value="P:L-alanine transport"/>
    <property type="evidence" value="ECO:0007669"/>
    <property type="project" value="TreeGrafter"/>
</dbReference>
<name>A0A0P6WEY9_9HYPH</name>
<dbReference type="GO" id="GO:0042941">
    <property type="term" value="P:D-alanine transmembrane transport"/>
    <property type="evidence" value="ECO:0007669"/>
    <property type="project" value="TreeGrafter"/>
</dbReference>
<evidence type="ECO:0000256" key="8">
    <source>
        <dbReference type="ARBA" id="ARBA00023136"/>
    </source>
</evidence>
<dbReference type="GO" id="GO:0005304">
    <property type="term" value="F:L-valine transmembrane transporter activity"/>
    <property type="evidence" value="ECO:0007669"/>
    <property type="project" value="TreeGrafter"/>
</dbReference>
<accession>A0A0P6WEY9</accession>
<dbReference type="GO" id="GO:0005524">
    <property type="term" value="F:ATP binding"/>
    <property type="evidence" value="ECO:0007669"/>
    <property type="project" value="UniProtKB-KW"/>
</dbReference>
<evidence type="ECO:0000259" key="10">
    <source>
        <dbReference type="PROSITE" id="PS50893"/>
    </source>
</evidence>
<protein>
    <submittedName>
        <fullName evidence="11">Branched-chain amino acid ABC transporter</fullName>
    </submittedName>
</protein>
<dbReference type="GO" id="GO:0015188">
    <property type="term" value="F:L-isoleucine transmembrane transporter activity"/>
    <property type="evidence" value="ECO:0007669"/>
    <property type="project" value="TreeGrafter"/>
</dbReference>
<evidence type="ECO:0000256" key="9">
    <source>
        <dbReference type="SAM" id="Phobius"/>
    </source>
</evidence>
<dbReference type="AlphaFoldDB" id="A0A0P6WEY9"/>
<dbReference type="Gene3D" id="3.40.50.300">
    <property type="entry name" value="P-loop containing nucleotide triphosphate hydrolases"/>
    <property type="match status" value="1"/>
</dbReference>
<dbReference type="Pfam" id="PF00005">
    <property type="entry name" value="ABC_tran"/>
    <property type="match status" value="1"/>
</dbReference>
<evidence type="ECO:0000313" key="12">
    <source>
        <dbReference type="Proteomes" id="UP000048984"/>
    </source>
</evidence>
<evidence type="ECO:0000256" key="1">
    <source>
        <dbReference type="ARBA" id="ARBA00004651"/>
    </source>
</evidence>
<keyword evidence="3" id="KW-1003">Cell membrane</keyword>
<dbReference type="InterPro" id="IPR043428">
    <property type="entry name" value="LivM-like"/>
</dbReference>
<dbReference type="GO" id="GO:1903805">
    <property type="term" value="P:L-valine import across plasma membrane"/>
    <property type="evidence" value="ECO:0007669"/>
    <property type="project" value="TreeGrafter"/>
</dbReference>
<dbReference type="GO" id="GO:0015192">
    <property type="term" value="F:L-phenylalanine transmembrane transporter activity"/>
    <property type="evidence" value="ECO:0007669"/>
    <property type="project" value="TreeGrafter"/>
</dbReference>
<feature type="domain" description="ABC transporter" evidence="10">
    <location>
        <begin position="363"/>
        <end position="595"/>
    </location>
</feature>
<evidence type="ECO:0000256" key="4">
    <source>
        <dbReference type="ARBA" id="ARBA00022692"/>
    </source>
</evidence>
<dbReference type="Proteomes" id="UP000048984">
    <property type="component" value="Unassembled WGS sequence"/>
</dbReference>
<feature type="transmembrane region" description="Helical" evidence="9">
    <location>
        <begin position="90"/>
        <end position="109"/>
    </location>
</feature>
<dbReference type="SUPFAM" id="SSF52540">
    <property type="entry name" value="P-loop containing nucleoside triphosphate hydrolases"/>
    <property type="match status" value="1"/>
</dbReference>
<feature type="transmembrane region" description="Helical" evidence="9">
    <location>
        <begin position="245"/>
        <end position="270"/>
    </location>
</feature>
<dbReference type="STRING" id="665126.ABB55_24415"/>
<dbReference type="InterPro" id="IPR051120">
    <property type="entry name" value="ABC_AA/LPS_Transport"/>
</dbReference>
<dbReference type="Pfam" id="PF12399">
    <property type="entry name" value="BCA_ABC_TP_C"/>
    <property type="match status" value="1"/>
</dbReference>
<organism evidence="11 12">
    <name type="scientific">Prosthecodimorpha hirschii</name>
    <dbReference type="NCBI Taxonomy" id="665126"/>
    <lineage>
        <taxon>Bacteria</taxon>
        <taxon>Pseudomonadati</taxon>
        <taxon>Pseudomonadota</taxon>
        <taxon>Alphaproteobacteria</taxon>
        <taxon>Hyphomicrobiales</taxon>
        <taxon>Ancalomicrobiaceae</taxon>
        <taxon>Prosthecodimorpha</taxon>
    </lineage>
</organism>